<comment type="caution">
    <text evidence="1">The sequence shown here is derived from an EMBL/GenBank/DDBJ whole genome shotgun (WGS) entry which is preliminary data.</text>
</comment>
<reference evidence="2" key="1">
    <citation type="journal article" date="2023" name="Front. Plant Sci.">
        <title>Chromosomal-level genome assembly of Melastoma candidum provides insights into trichome evolution.</title>
        <authorList>
            <person name="Zhong Y."/>
            <person name="Wu W."/>
            <person name="Sun C."/>
            <person name="Zou P."/>
            <person name="Liu Y."/>
            <person name="Dai S."/>
            <person name="Zhou R."/>
        </authorList>
    </citation>
    <scope>NUCLEOTIDE SEQUENCE [LARGE SCALE GENOMIC DNA]</scope>
</reference>
<accession>A0ACB9L1X0</accession>
<organism evidence="1 2">
    <name type="scientific">Melastoma candidum</name>
    <dbReference type="NCBI Taxonomy" id="119954"/>
    <lineage>
        <taxon>Eukaryota</taxon>
        <taxon>Viridiplantae</taxon>
        <taxon>Streptophyta</taxon>
        <taxon>Embryophyta</taxon>
        <taxon>Tracheophyta</taxon>
        <taxon>Spermatophyta</taxon>
        <taxon>Magnoliopsida</taxon>
        <taxon>eudicotyledons</taxon>
        <taxon>Gunneridae</taxon>
        <taxon>Pentapetalae</taxon>
        <taxon>rosids</taxon>
        <taxon>malvids</taxon>
        <taxon>Myrtales</taxon>
        <taxon>Melastomataceae</taxon>
        <taxon>Melastomatoideae</taxon>
        <taxon>Melastomateae</taxon>
        <taxon>Melastoma</taxon>
    </lineage>
</organism>
<name>A0ACB9L1X0_9MYRT</name>
<evidence type="ECO:0000313" key="2">
    <source>
        <dbReference type="Proteomes" id="UP001057402"/>
    </source>
</evidence>
<dbReference type="EMBL" id="CM042891">
    <property type="protein sequence ID" value="KAI4303261.1"/>
    <property type="molecule type" value="Genomic_DNA"/>
</dbReference>
<evidence type="ECO:0000313" key="1">
    <source>
        <dbReference type="EMBL" id="KAI4303261.1"/>
    </source>
</evidence>
<keyword evidence="2" id="KW-1185">Reference proteome</keyword>
<proteinExistence type="predicted"/>
<gene>
    <name evidence="1" type="ORF">MLD38_038912</name>
</gene>
<dbReference type="Proteomes" id="UP001057402">
    <property type="component" value="Chromosome 12"/>
</dbReference>
<sequence>MDGGKYCFGSCDVKTMLRLEDVEEEEEGRGGGDTLPPIQRPQTPKEPMEFLARSWSLSATEIAKALARRRKGTASDGLPKAVVPQALVVPRQEQQQHPHHHRHHHHHQAARILNSIDAHRAGHTFGQWFHHHHHKDFHGSSTTNRKEKVRVENAHVHSAVSIAGLAAGLAAIALTHRATLDSRLSSALASATELLASHCIELAELAGADHDRMASVIGSAVDIRSPGDLMTLTAAAATALRAEAALKERGGREARSTAAISPYDRGTTEAHHIASKLRSHTEDAAPPCEGELLLHTQKGGYHWKHVSVYISKGTQVKLKLKNNHVGGAFTKNTKCVVFGVCDEISTWPYRKERDTTEEVYFGLRTGKGFLEFKCKNKSHRQRWVDSVRNLLRHCSVGIPTLKSSMSI</sequence>
<protein>
    <submittedName>
        <fullName evidence="1">Uncharacterized protein</fullName>
    </submittedName>
</protein>